<comment type="caution">
    <text evidence="10">The sequence shown here is derived from an EMBL/GenBank/DDBJ whole genome shotgun (WGS) entry which is preliminary data.</text>
</comment>
<keyword evidence="4 6" id="KW-0067">ATP-binding</keyword>
<dbReference type="SMART" id="SM00129">
    <property type="entry name" value="KISc"/>
    <property type="match status" value="1"/>
</dbReference>
<dbReference type="PROSITE" id="PS50067">
    <property type="entry name" value="KINESIN_MOTOR_2"/>
    <property type="match status" value="1"/>
</dbReference>
<dbReference type="Gene3D" id="3.40.850.10">
    <property type="entry name" value="Kinesin motor domain"/>
    <property type="match status" value="1"/>
</dbReference>
<evidence type="ECO:0000256" key="1">
    <source>
        <dbReference type="ARBA" id="ARBA00004496"/>
    </source>
</evidence>
<dbReference type="Proteomes" id="UP001530315">
    <property type="component" value="Unassembled WGS sequence"/>
</dbReference>
<dbReference type="InterPro" id="IPR019821">
    <property type="entry name" value="Kinesin_motor_CS"/>
</dbReference>
<keyword evidence="5 7" id="KW-0175">Coiled coil</keyword>
<comment type="similarity">
    <text evidence="6">Belongs to the TRAFAC class myosin-kinesin ATPase superfamily. Kinesin family.</text>
</comment>
<dbReference type="PROSITE" id="PS00411">
    <property type="entry name" value="KINESIN_MOTOR_1"/>
    <property type="match status" value="1"/>
</dbReference>
<dbReference type="Pfam" id="PF00225">
    <property type="entry name" value="Kinesin"/>
    <property type="match status" value="1"/>
</dbReference>
<dbReference type="EMBL" id="JALLAZ020001317">
    <property type="protein sequence ID" value="KAL3777037.1"/>
    <property type="molecule type" value="Genomic_DNA"/>
</dbReference>
<keyword evidence="2" id="KW-0963">Cytoplasm</keyword>
<dbReference type="InterPro" id="IPR001752">
    <property type="entry name" value="Kinesin_motor_dom"/>
</dbReference>
<feature type="coiled-coil region" evidence="7">
    <location>
        <begin position="777"/>
        <end position="833"/>
    </location>
</feature>
<dbReference type="InterPro" id="IPR036961">
    <property type="entry name" value="Kinesin_motor_dom_sf"/>
</dbReference>
<feature type="coiled-coil region" evidence="7">
    <location>
        <begin position="517"/>
        <end position="717"/>
    </location>
</feature>
<dbReference type="AlphaFoldDB" id="A0ABD3NPK2"/>
<organism evidence="10 11">
    <name type="scientific">Stephanodiscus triporus</name>
    <dbReference type="NCBI Taxonomy" id="2934178"/>
    <lineage>
        <taxon>Eukaryota</taxon>
        <taxon>Sar</taxon>
        <taxon>Stramenopiles</taxon>
        <taxon>Ochrophyta</taxon>
        <taxon>Bacillariophyta</taxon>
        <taxon>Coscinodiscophyceae</taxon>
        <taxon>Thalassiosirophycidae</taxon>
        <taxon>Stephanodiscales</taxon>
        <taxon>Stephanodiscaceae</taxon>
        <taxon>Stephanodiscus</taxon>
    </lineage>
</organism>
<feature type="binding site" evidence="6">
    <location>
        <begin position="87"/>
        <end position="94"/>
    </location>
    <ligand>
        <name>ATP</name>
        <dbReference type="ChEBI" id="CHEBI:30616"/>
    </ligand>
</feature>
<dbReference type="SUPFAM" id="SSF52540">
    <property type="entry name" value="P-loop containing nucleoside triphosphate hydrolases"/>
    <property type="match status" value="1"/>
</dbReference>
<evidence type="ECO:0000313" key="11">
    <source>
        <dbReference type="Proteomes" id="UP001530315"/>
    </source>
</evidence>
<evidence type="ECO:0000256" key="6">
    <source>
        <dbReference type="PROSITE-ProRule" id="PRU00283"/>
    </source>
</evidence>
<protein>
    <recommendedName>
        <fullName evidence="9">Kinesin motor domain-containing protein</fullName>
    </recommendedName>
</protein>
<dbReference type="GO" id="GO:0003774">
    <property type="term" value="F:cytoskeletal motor activity"/>
    <property type="evidence" value="ECO:0007669"/>
    <property type="project" value="UniProtKB-UniRule"/>
</dbReference>
<dbReference type="GO" id="GO:0005737">
    <property type="term" value="C:cytoplasm"/>
    <property type="evidence" value="ECO:0007669"/>
    <property type="project" value="UniProtKB-SubCell"/>
</dbReference>
<dbReference type="PANTHER" id="PTHR47969">
    <property type="entry name" value="CHROMOSOME-ASSOCIATED KINESIN KIF4A-RELATED"/>
    <property type="match status" value="1"/>
</dbReference>
<proteinExistence type="inferred from homology"/>
<evidence type="ECO:0000313" key="10">
    <source>
        <dbReference type="EMBL" id="KAL3777037.1"/>
    </source>
</evidence>
<feature type="region of interest" description="Disordered" evidence="8">
    <location>
        <begin position="452"/>
        <end position="507"/>
    </location>
</feature>
<feature type="domain" description="Kinesin motor" evidence="9">
    <location>
        <begin position="9"/>
        <end position="368"/>
    </location>
</feature>
<gene>
    <name evidence="10" type="ORF">ACHAW5_005026</name>
</gene>
<evidence type="ECO:0000256" key="8">
    <source>
        <dbReference type="SAM" id="MobiDB-lite"/>
    </source>
</evidence>
<feature type="coiled-coil region" evidence="7">
    <location>
        <begin position="951"/>
        <end position="1032"/>
    </location>
</feature>
<reference evidence="10 11" key="1">
    <citation type="submission" date="2024-10" db="EMBL/GenBank/DDBJ databases">
        <title>Updated reference genomes for cyclostephanoid diatoms.</title>
        <authorList>
            <person name="Roberts W.R."/>
            <person name="Alverson A.J."/>
        </authorList>
    </citation>
    <scope>NUCLEOTIDE SEQUENCE [LARGE SCALE GENOMIC DNA]</scope>
    <source>
        <strain evidence="10 11">AJA276-08</strain>
    </source>
</reference>
<dbReference type="PRINTS" id="PR00380">
    <property type="entry name" value="KINESINHEAVY"/>
</dbReference>
<sequence>MAANPSVSQVRVAVRIRPLTPREASEGGKGVVDGNAFDRTVSLSKRRFTYDSVFHPRVTQLELYSHVAPPLLDAFLGGYNATVIAYGQTGSGKTYTMGSEAGTFFEENPGNLSDKIGLIPRFTTDLFASLVERREDSEKALLRNWDGDNFPKQSISLIDFRVSASFLEVYGEDIYDLLDEDRSNALKIRECSNKEVCVKGLKSVPINNASEAMNVLNTGTLNRTTASTLMNLTSSRSHACFTVNLHQTTRSADGDEIITTSRFTFVDLAGSERMKKTGAEGERAKEGIKINEGLLALGNVINALADEERLAKGGRIHVPYRQSKLTRLLQDALGGNSQTLFLACVSPSDTNASETLSTLHYANRARNIKNAPTRGVDATAEELRGLRTLTNLLKCELVKHRFVTEPEVERSNGNSDHPQDIGVVNEGLLQRDDVISYLKLIDDKASQLSGSKLLSSSNQTMPQSFLVTPPKRQLMSEESSTFERFDRDGEGDDDSDDSERDVNPDDDMGIADELLLETQHEDQISKIEGDIEEQEERLLQLKERSIQYRDMKEKYEMLTNEVQKLEAEKRELTEKLEKAQSGEGSSWIKSKLDQVKASLVRARLDIRKQQQKCRDAELDAQRCKGLERRIEEMKNIKANLIKKQQDDAKRQKDFSKTKTREIQDARKRENVARKKVLKLESENQRLKANLERSRARHDNLSKKLKETESNLKQALSTRKNNRASSDVETIIFAPSSERTDSIKHVLDKTVLDRVALTQNRLVYKSKVALRESLFNSMTTEVKTLNEVKRECEAMKNEPSNDMLADIKDRECNVQDFLIRMELVEKSIEELQAKFPRIDDETIDNTFDENEPALKMISKLNGPDLRALLLSFLSSAYSSELDRKVTNDALAKKDLTLRTLEDEFAAQSEKIGILTKSLERCHREELYFRGKIEPAANLQFRMVDVDEALSGLEKANSTISVSEEKHEDTNKKLSQVIAQTKDQLLTTQRNEMVSAQEKFDSLVSDNDSLVRELKQAKEARSISEEKLNEAEMQIAEIPSQQKQIESIEEPIAYKQSRGKLISKGMKVVAMNSDEDMPNDKAAPQDEEHGAYSPVIDTSCGRSLPSFEKGTPMSARSSSSAVIPTFTKFDTLRQRYLKKVRERESPRAKNSFL</sequence>
<dbReference type="InterPro" id="IPR027417">
    <property type="entry name" value="P-loop_NTPase"/>
</dbReference>
<evidence type="ECO:0000256" key="3">
    <source>
        <dbReference type="ARBA" id="ARBA00022741"/>
    </source>
</evidence>
<keyword evidence="6" id="KW-0505">Motor protein</keyword>
<keyword evidence="3 6" id="KW-0547">Nucleotide-binding</keyword>
<dbReference type="PANTHER" id="PTHR47969:SF15">
    <property type="entry name" value="CHROMOSOME-ASSOCIATED KINESIN KIF4A-RELATED"/>
    <property type="match status" value="1"/>
</dbReference>
<feature type="compositionally biased region" description="Acidic residues" evidence="8">
    <location>
        <begin position="489"/>
        <end position="507"/>
    </location>
</feature>
<evidence type="ECO:0000259" key="9">
    <source>
        <dbReference type="PROSITE" id="PS50067"/>
    </source>
</evidence>
<accession>A0ABD3NPK2</accession>
<dbReference type="GO" id="GO:0005524">
    <property type="term" value="F:ATP binding"/>
    <property type="evidence" value="ECO:0007669"/>
    <property type="project" value="UniProtKB-UniRule"/>
</dbReference>
<dbReference type="InterPro" id="IPR027640">
    <property type="entry name" value="Kinesin-like_fam"/>
</dbReference>
<evidence type="ECO:0000256" key="4">
    <source>
        <dbReference type="ARBA" id="ARBA00022840"/>
    </source>
</evidence>
<evidence type="ECO:0000256" key="2">
    <source>
        <dbReference type="ARBA" id="ARBA00022490"/>
    </source>
</evidence>
<comment type="subcellular location">
    <subcellularLocation>
        <location evidence="1">Cytoplasm</location>
    </subcellularLocation>
</comment>
<keyword evidence="11" id="KW-1185">Reference proteome</keyword>
<evidence type="ECO:0000256" key="5">
    <source>
        <dbReference type="ARBA" id="ARBA00023054"/>
    </source>
</evidence>
<evidence type="ECO:0000256" key="7">
    <source>
        <dbReference type="SAM" id="Coils"/>
    </source>
</evidence>
<name>A0ABD3NPK2_9STRA</name>